<reference evidence="2 5" key="2">
    <citation type="submission" date="2023-11" db="EMBL/GenBank/DDBJ databases">
        <title>MicrobeMod: A computational toolkit for identifying prokaryotic methylation and restriction-modification with nanopore sequencing.</title>
        <authorList>
            <person name="Crits-Christoph A."/>
            <person name="Kang S.C."/>
            <person name="Lee H."/>
            <person name="Ostrov N."/>
        </authorList>
    </citation>
    <scope>NUCLEOTIDE SEQUENCE [LARGE SCALE GENOMIC DNA]</scope>
    <source>
        <strain evidence="2 5">ATCC BAA-571</strain>
    </source>
</reference>
<dbReference type="PANTHER" id="PTHR43155">
    <property type="entry name" value="CYCLIC DI-GMP PHOSPHODIESTERASE PA4108-RELATED"/>
    <property type="match status" value="1"/>
</dbReference>
<dbReference type="InterPro" id="IPR006675">
    <property type="entry name" value="HDIG_dom"/>
</dbReference>
<name>A0A1G7HPC0_9GAMM</name>
<evidence type="ECO:0000313" key="3">
    <source>
        <dbReference type="EMBL" id="SDF02283.1"/>
    </source>
</evidence>
<dbReference type="NCBIfam" id="TIGR00277">
    <property type="entry name" value="HDIG"/>
    <property type="match status" value="1"/>
</dbReference>
<dbReference type="CDD" id="cd00077">
    <property type="entry name" value="HDc"/>
    <property type="match status" value="1"/>
</dbReference>
<dbReference type="Pfam" id="PF11871">
    <property type="entry name" value="DUF3391"/>
    <property type="match status" value="1"/>
</dbReference>
<dbReference type="InterPro" id="IPR021812">
    <property type="entry name" value="DUF3391"/>
</dbReference>
<dbReference type="Proteomes" id="UP000182413">
    <property type="component" value="Unassembled WGS sequence"/>
</dbReference>
<dbReference type="PANTHER" id="PTHR43155:SF2">
    <property type="entry name" value="CYCLIC DI-GMP PHOSPHODIESTERASE PA4108"/>
    <property type="match status" value="1"/>
</dbReference>
<proteinExistence type="predicted"/>
<protein>
    <submittedName>
        <fullName evidence="2">HD-GYP domain-containing protein</fullName>
        <ecNumber evidence="2">3.1.4.-</ecNumber>
    </submittedName>
    <submittedName>
        <fullName evidence="3">HDIG domain-containing protein</fullName>
    </submittedName>
</protein>
<keyword evidence="5" id="KW-1185">Reference proteome</keyword>
<evidence type="ECO:0000313" key="5">
    <source>
        <dbReference type="Proteomes" id="UP001278050"/>
    </source>
</evidence>
<dbReference type="SMART" id="SM00471">
    <property type="entry name" value="HDc"/>
    <property type="match status" value="1"/>
</dbReference>
<dbReference type="AlphaFoldDB" id="A0A1G7HPC0"/>
<feature type="domain" description="HD-GYP" evidence="1">
    <location>
        <begin position="142"/>
        <end position="337"/>
    </location>
</feature>
<organism evidence="3 4">
    <name type="scientific">Ectopseudomonas alcaliphila</name>
    <dbReference type="NCBI Taxonomy" id="101564"/>
    <lineage>
        <taxon>Bacteria</taxon>
        <taxon>Pseudomonadati</taxon>
        <taxon>Pseudomonadota</taxon>
        <taxon>Gammaproteobacteria</taxon>
        <taxon>Pseudomonadales</taxon>
        <taxon>Pseudomonadaceae</taxon>
        <taxon>Ectopseudomonas</taxon>
    </lineage>
</organism>
<dbReference type="Pfam" id="PF13487">
    <property type="entry name" value="HD_5"/>
    <property type="match status" value="1"/>
</dbReference>
<accession>A0A1G7HPC0</accession>
<dbReference type="Proteomes" id="UP001278050">
    <property type="component" value="Unassembled WGS sequence"/>
</dbReference>
<dbReference type="OrthoDB" id="9764808at2"/>
<dbReference type="EC" id="3.1.4.-" evidence="2"/>
<reference evidence="3 4" key="1">
    <citation type="submission" date="2016-10" db="EMBL/GenBank/DDBJ databases">
        <authorList>
            <person name="de Groot N.N."/>
        </authorList>
    </citation>
    <scope>NUCLEOTIDE SEQUENCE [LARGE SCALE GENOMIC DNA]</scope>
    <source>
        <strain evidence="3 4">JCM 10630</strain>
    </source>
</reference>
<dbReference type="GO" id="GO:0008081">
    <property type="term" value="F:phosphoric diester hydrolase activity"/>
    <property type="evidence" value="ECO:0007669"/>
    <property type="project" value="UniProtKB-ARBA"/>
</dbReference>
<dbReference type="InterPro" id="IPR037522">
    <property type="entry name" value="HD_GYP_dom"/>
</dbReference>
<dbReference type="PROSITE" id="PS51832">
    <property type="entry name" value="HD_GYP"/>
    <property type="match status" value="1"/>
</dbReference>
<gene>
    <name evidence="3" type="ORF">SAMN05216575_105149</name>
    <name evidence="2" type="ORF">SIM71_16585</name>
</gene>
<sequence>MLKRIAVADLRIGMYVQEFCGSWMDHPFWKSKFLLNSPQDLQRIQTSSIGELWIDVSKGLDVEAGARASSEAEAQQEVEARLMAAAERRRSPPVVAMDVELDRAAKICARSKQAIISMFSDARMGKALDFGQVESLVEDISDSILRHPSALISLARLKHADEYTYMHSVAVCALMIALARQLGLGDGAVREAGVAGLLHDVGKMAIDQQVLNKPGKLSDAEFSAVRRHPEAGGEILLAGKQVSALVLDVCLHHHEKIDGSGYPHGLQGEQISLFARMGAVCDVYDAITSNRPYKPGWDPAESIRKMAEWKGHFDEGVFQAFVKTVGIYPVGALVRLESGRLAVVLEQNAKSLLVPKVKAFFLVKSKVQIPPVVIDLSKPTAQDRIVGRESAAAWGFENLDELWSGMPQQRVRQ</sequence>
<dbReference type="EMBL" id="JAWXXP010000001">
    <property type="protein sequence ID" value="MDX5993687.1"/>
    <property type="molecule type" value="Genomic_DNA"/>
</dbReference>
<dbReference type="Gene3D" id="1.10.3210.10">
    <property type="entry name" value="Hypothetical protein af1432"/>
    <property type="match status" value="1"/>
</dbReference>
<evidence type="ECO:0000313" key="4">
    <source>
        <dbReference type="Proteomes" id="UP000182413"/>
    </source>
</evidence>
<dbReference type="EMBL" id="FNAE01000005">
    <property type="protein sequence ID" value="SDF02283.1"/>
    <property type="molecule type" value="Genomic_DNA"/>
</dbReference>
<dbReference type="SUPFAM" id="SSF109604">
    <property type="entry name" value="HD-domain/PDEase-like"/>
    <property type="match status" value="1"/>
</dbReference>
<evidence type="ECO:0000259" key="1">
    <source>
        <dbReference type="PROSITE" id="PS51832"/>
    </source>
</evidence>
<evidence type="ECO:0000313" key="2">
    <source>
        <dbReference type="EMBL" id="MDX5993687.1"/>
    </source>
</evidence>
<dbReference type="RefSeq" id="WP_074679872.1">
    <property type="nucleotide sequence ID" value="NZ_CBCSET010000011.1"/>
</dbReference>
<keyword evidence="2" id="KW-0378">Hydrolase</keyword>
<dbReference type="InterPro" id="IPR003607">
    <property type="entry name" value="HD/PDEase_dom"/>
</dbReference>